<dbReference type="AlphaFoldDB" id="B3PL82"/>
<evidence type="ECO:0000256" key="2">
    <source>
        <dbReference type="ARBA" id="ARBA00022490"/>
    </source>
</evidence>
<dbReference type="PANTHER" id="PTHR43420">
    <property type="entry name" value="ACETYLTRANSFERASE"/>
    <property type="match status" value="1"/>
</dbReference>
<dbReference type="InterPro" id="IPR050680">
    <property type="entry name" value="YpeA/RimI_acetyltransf"/>
</dbReference>
<dbReference type="OrthoDB" id="9796919at2"/>
<dbReference type="NCBIfam" id="TIGR01575">
    <property type="entry name" value="rimI"/>
    <property type="match status" value="1"/>
</dbReference>
<dbReference type="EMBL" id="CP000934">
    <property type="protein sequence ID" value="ACE83971.1"/>
    <property type="molecule type" value="Genomic_DNA"/>
</dbReference>
<feature type="active site" description="Proton donor" evidence="5">
    <location>
        <position position="129"/>
    </location>
</feature>
<organism evidence="7 8">
    <name type="scientific">Cellvibrio japonicus (strain Ueda107)</name>
    <name type="common">Pseudomonas fluorescens subsp. cellulosa</name>
    <dbReference type="NCBI Taxonomy" id="498211"/>
    <lineage>
        <taxon>Bacteria</taxon>
        <taxon>Pseudomonadati</taxon>
        <taxon>Pseudomonadota</taxon>
        <taxon>Gammaproteobacteria</taxon>
        <taxon>Cellvibrionales</taxon>
        <taxon>Cellvibrionaceae</taxon>
        <taxon>Cellvibrio</taxon>
    </lineage>
</organism>
<protein>
    <recommendedName>
        <fullName evidence="5">[Ribosomal protein bS18]-alanine N-acetyltransferase</fullName>
        <ecNumber evidence="5">2.3.1.266</ecNumber>
    </recommendedName>
</protein>
<reference evidence="7 8" key="1">
    <citation type="journal article" date="2008" name="J. Bacteriol.">
        <title>Insights into plant cell wall degradation from the genome sequence of the soil bacterium Cellvibrio japonicus.</title>
        <authorList>
            <person name="Deboy R.T."/>
            <person name="Mongodin E.F."/>
            <person name="Fouts D.E."/>
            <person name="Tailford L.E."/>
            <person name="Khouri H."/>
            <person name="Emerson J.B."/>
            <person name="Mohamoud Y."/>
            <person name="Watkins K."/>
            <person name="Henrissat B."/>
            <person name="Gilbert H.J."/>
            <person name="Nelson K.E."/>
        </authorList>
    </citation>
    <scope>NUCLEOTIDE SEQUENCE [LARGE SCALE GENOMIC DNA]</scope>
    <source>
        <strain evidence="7 8">Ueda107</strain>
    </source>
</reference>
<keyword evidence="3 5" id="KW-0808">Transferase</keyword>
<dbReference type="InterPro" id="IPR000182">
    <property type="entry name" value="GNAT_dom"/>
</dbReference>
<dbReference type="Pfam" id="PF00583">
    <property type="entry name" value="Acetyltransf_1"/>
    <property type="match status" value="1"/>
</dbReference>
<evidence type="ECO:0000256" key="3">
    <source>
        <dbReference type="ARBA" id="ARBA00022679"/>
    </source>
</evidence>
<keyword evidence="4 5" id="KW-0012">Acyltransferase</keyword>
<feature type="binding site" evidence="5">
    <location>
        <begin position="92"/>
        <end position="97"/>
    </location>
    <ligand>
        <name>acetyl-CoA</name>
        <dbReference type="ChEBI" id="CHEBI:57288"/>
    </ligand>
</feature>
<feature type="active site" description="Proton acceptor" evidence="5">
    <location>
        <position position="117"/>
    </location>
</feature>
<keyword evidence="8" id="KW-1185">Reference proteome</keyword>
<dbReference type="eggNOG" id="COG0456">
    <property type="taxonomic scope" value="Bacteria"/>
</dbReference>
<dbReference type="STRING" id="498211.CJA_0906"/>
<dbReference type="PROSITE" id="PS51186">
    <property type="entry name" value="GNAT"/>
    <property type="match status" value="1"/>
</dbReference>
<accession>B3PL82</accession>
<proteinExistence type="inferred from homology"/>
<name>B3PL82_CELJU</name>
<dbReference type="Proteomes" id="UP000001036">
    <property type="component" value="Chromosome"/>
</dbReference>
<comment type="catalytic activity">
    <reaction evidence="5">
        <text>N-terminal L-alanyl-[ribosomal protein bS18] + acetyl-CoA = N-terminal N(alpha)-acetyl-L-alanyl-[ribosomal protein bS18] + CoA + H(+)</text>
        <dbReference type="Rhea" id="RHEA:43756"/>
        <dbReference type="Rhea" id="RHEA-COMP:10676"/>
        <dbReference type="Rhea" id="RHEA-COMP:10677"/>
        <dbReference type="ChEBI" id="CHEBI:15378"/>
        <dbReference type="ChEBI" id="CHEBI:57287"/>
        <dbReference type="ChEBI" id="CHEBI:57288"/>
        <dbReference type="ChEBI" id="CHEBI:64718"/>
        <dbReference type="ChEBI" id="CHEBI:83683"/>
        <dbReference type="EC" id="2.3.1.266"/>
    </reaction>
</comment>
<dbReference type="GO" id="GO:0005737">
    <property type="term" value="C:cytoplasm"/>
    <property type="evidence" value="ECO:0007669"/>
    <property type="project" value="UniProtKB-SubCell"/>
</dbReference>
<comment type="similarity">
    <text evidence="1 5">Belongs to the acetyltransferase family. RimI subfamily.</text>
</comment>
<keyword evidence="2 5" id="KW-0963">Cytoplasm</keyword>
<feature type="domain" description="N-acetyltransferase" evidence="6">
    <location>
        <begin position="17"/>
        <end position="160"/>
    </location>
</feature>
<dbReference type="HOGENOM" id="CLU_013985_23_2_6"/>
<dbReference type="InterPro" id="IPR016181">
    <property type="entry name" value="Acyl_CoA_acyltransferase"/>
</dbReference>
<dbReference type="GO" id="GO:0008999">
    <property type="term" value="F:protein-N-terminal-alanine acetyltransferase activity"/>
    <property type="evidence" value="ECO:0007669"/>
    <property type="project" value="UniProtKB-UniRule"/>
</dbReference>
<dbReference type="HAMAP" id="MF_02210">
    <property type="entry name" value="RimI"/>
    <property type="match status" value="1"/>
</dbReference>
<evidence type="ECO:0000256" key="4">
    <source>
        <dbReference type="ARBA" id="ARBA00023315"/>
    </source>
</evidence>
<comment type="function">
    <text evidence="5">Acetylates the N-terminal alanine of ribosomal protein bS18.</text>
</comment>
<evidence type="ECO:0000313" key="7">
    <source>
        <dbReference type="EMBL" id="ACE83971.1"/>
    </source>
</evidence>
<dbReference type="KEGG" id="cja:CJA_0906"/>
<feature type="binding site" evidence="5">
    <location>
        <position position="122"/>
    </location>
    <ligand>
        <name>acetyl-CoA</name>
        <dbReference type="ChEBI" id="CHEBI:57288"/>
    </ligand>
</feature>
<comment type="subcellular location">
    <subcellularLocation>
        <location evidence="5">Cytoplasm</location>
    </subcellularLocation>
</comment>
<dbReference type="Gene3D" id="3.40.630.30">
    <property type="match status" value="1"/>
</dbReference>
<evidence type="ECO:0000256" key="1">
    <source>
        <dbReference type="ARBA" id="ARBA00005395"/>
    </source>
</evidence>
<dbReference type="SUPFAM" id="SSF55729">
    <property type="entry name" value="Acyl-CoA N-acyltransferases (Nat)"/>
    <property type="match status" value="1"/>
</dbReference>
<evidence type="ECO:0000259" key="6">
    <source>
        <dbReference type="PROSITE" id="PS51186"/>
    </source>
</evidence>
<dbReference type="RefSeq" id="WP_012486554.1">
    <property type="nucleotide sequence ID" value="NC_010995.1"/>
</dbReference>
<evidence type="ECO:0000313" key="8">
    <source>
        <dbReference type="Proteomes" id="UP000001036"/>
    </source>
</evidence>
<evidence type="ECO:0000256" key="5">
    <source>
        <dbReference type="HAMAP-Rule" id="MF_02210"/>
    </source>
</evidence>
<dbReference type="PANTHER" id="PTHR43420:SF12">
    <property type="entry name" value="N-ACETYLTRANSFERASE DOMAIN-CONTAINING PROTEIN"/>
    <property type="match status" value="1"/>
</dbReference>
<sequence length="160" mass="18079">MSIKFPLSITTYSGMDLSLRLLTEVDIPAVMQLERSAHSHPWRQSSFEDCLTGRQKCWLAEYKENLVGLVVITHGGGDAELLNISVSPAFQRKGIGRCLLHHALDCVRDKADMLFLEVRVSNHKAIDLYAKEGFFEVGQRKNYYPTLNGHEDALLMAMQL</sequence>
<dbReference type="InterPro" id="IPR006464">
    <property type="entry name" value="AcTrfase_RimI/Ard1"/>
</dbReference>
<dbReference type="InterPro" id="IPR043690">
    <property type="entry name" value="RimI"/>
</dbReference>
<dbReference type="EC" id="2.3.1.266" evidence="5"/>
<comment type="caution">
    <text evidence="5">Lacks conserved residue(s) required for the propagation of feature annotation.</text>
</comment>
<dbReference type="CDD" id="cd04301">
    <property type="entry name" value="NAT_SF"/>
    <property type="match status" value="1"/>
</dbReference>
<gene>
    <name evidence="5 7" type="primary">rimI</name>
    <name evidence="7" type="ordered locus">CJA_0906</name>
</gene>